<name>A0A4Q1C3R7_9BACT</name>
<proteinExistence type="predicted"/>
<comment type="caution">
    <text evidence="2">The sequence shown here is derived from an EMBL/GenBank/DDBJ whole genome shotgun (WGS) entry which is preliminary data.</text>
</comment>
<evidence type="ECO:0000313" key="2">
    <source>
        <dbReference type="EMBL" id="RXK52997.1"/>
    </source>
</evidence>
<protein>
    <recommendedName>
        <fullName evidence="4">Flagellar protein FliT</fullName>
    </recommendedName>
</protein>
<dbReference type="AlphaFoldDB" id="A0A4Q1C3R7"/>
<evidence type="ECO:0000256" key="1">
    <source>
        <dbReference type="SAM" id="Coils"/>
    </source>
</evidence>
<dbReference type="RefSeq" id="WP_129048587.1">
    <property type="nucleotide sequence ID" value="NZ_SDHX01000002.1"/>
</dbReference>
<reference evidence="2 3" key="1">
    <citation type="submission" date="2019-01" db="EMBL/GenBank/DDBJ databases">
        <title>Lacunisphaera sp. strain TWA-58.</title>
        <authorList>
            <person name="Chen W.-M."/>
        </authorList>
    </citation>
    <scope>NUCLEOTIDE SEQUENCE [LARGE SCALE GENOMIC DNA]</scope>
    <source>
        <strain evidence="2 3">TWA-58</strain>
    </source>
</reference>
<evidence type="ECO:0000313" key="3">
    <source>
        <dbReference type="Proteomes" id="UP000290218"/>
    </source>
</evidence>
<accession>A0A4Q1C3R7</accession>
<organism evidence="2 3">
    <name type="scientific">Oleiharenicola lentus</name>
    <dbReference type="NCBI Taxonomy" id="2508720"/>
    <lineage>
        <taxon>Bacteria</taxon>
        <taxon>Pseudomonadati</taxon>
        <taxon>Verrucomicrobiota</taxon>
        <taxon>Opitutia</taxon>
        <taxon>Opitutales</taxon>
        <taxon>Opitutaceae</taxon>
        <taxon>Oleiharenicola</taxon>
    </lineage>
</organism>
<sequence>MESSFQKANRLLVALDELVQEEITLIRTMDFVEAVAVRERSAPLVDLLCTLADDPFVAGLQPRVQALLDRWSQNHHFLETQLTRLQAELDRVTEARRRLRRVVPAYIRPQPVTESRLNTAA</sequence>
<feature type="coiled-coil region" evidence="1">
    <location>
        <begin position="68"/>
        <end position="102"/>
    </location>
</feature>
<dbReference type="Proteomes" id="UP000290218">
    <property type="component" value="Unassembled WGS sequence"/>
</dbReference>
<keyword evidence="3" id="KW-1185">Reference proteome</keyword>
<evidence type="ECO:0008006" key="4">
    <source>
        <dbReference type="Google" id="ProtNLM"/>
    </source>
</evidence>
<dbReference type="OrthoDB" id="9859187at2"/>
<gene>
    <name evidence="2" type="ORF">ESB00_14895</name>
</gene>
<dbReference type="EMBL" id="SDHX01000002">
    <property type="protein sequence ID" value="RXK52997.1"/>
    <property type="molecule type" value="Genomic_DNA"/>
</dbReference>
<keyword evidence="1" id="KW-0175">Coiled coil</keyword>